<accession>A0A6C0HWW9</accession>
<dbReference type="GO" id="GO:0006308">
    <property type="term" value="P:DNA catabolic process"/>
    <property type="evidence" value="ECO:0007669"/>
    <property type="project" value="InterPro"/>
</dbReference>
<sequence length="220" mass="24941">MTLYIDCREHALLARMKSESKQMSIGDISIEKEDQTIVLIERKTVADLAASICDGRYKEQQFRLLESTLPPHRIVYLIEGSMDTPTSLPKKNLESALMSLWYHGFSVMHTTCLEGTVEYLTMLVEKVNKEATDKDYISMVKIKKKDKLTPENIDLLMLSQIPGVSTVTAKALLDVYGSMYDLTTQLKATPTLLDTFTTGEKKRKISKKIVESLQLYLHSV</sequence>
<feature type="domain" description="ERCC4" evidence="2">
    <location>
        <begin position="2"/>
        <end position="82"/>
    </location>
</feature>
<reference evidence="3" key="1">
    <citation type="journal article" date="2020" name="Nature">
        <title>Giant virus diversity and host interactions through global metagenomics.</title>
        <authorList>
            <person name="Schulz F."/>
            <person name="Roux S."/>
            <person name="Paez-Espino D."/>
            <person name="Jungbluth S."/>
            <person name="Walsh D.A."/>
            <person name="Denef V.J."/>
            <person name="McMahon K.D."/>
            <person name="Konstantinidis K.T."/>
            <person name="Eloe-Fadrosh E.A."/>
            <person name="Kyrpides N.C."/>
            <person name="Woyke T."/>
        </authorList>
    </citation>
    <scope>NUCLEOTIDE SEQUENCE</scope>
    <source>
        <strain evidence="3">GVMAG-M-3300023184-17</strain>
    </source>
</reference>
<dbReference type="PANTHER" id="PTHR13451">
    <property type="entry name" value="CLASS II CROSSOVER JUNCTION ENDONUCLEASE MUS81"/>
    <property type="match status" value="1"/>
</dbReference>
<dbReference type="InterPro" id="IPR006166">
    <property type="entry name" value="ERCC4_domain"/>
</dbReference>
<dbReference type="SMART" id="SM00891">
    <property type="entry name" value="ERCC4"/>
    <property type="match status" value="1"/>
</dbReference>
<dbReference type="GO" id="GO:0048476">
    <property type="term" value="C:Holliday junction resolvase complex"/>
    <property type="evidence" value="ECO:0007669"/>
    <property type="project" value="TreeGrafter"/>
</dbReference>
<dbReference type="GO" id="GO:0008821">
    <property type="term" value="F:crossover junction DNA endonuclease activity"/>
    <property type="evidence" value="ECO:0007669"/>
    <property type="project" value="InterPro"/>
</dbReference>
<dbReference type="InterPro" id="IPR033309">
    <property type="entry name" value="Mus81"/>
</dbReference>
<dbReference type="EMBL" id="MN740041">
    <property type="protein sequence ID" value="QHT85278.1"/>
    <property type="molecule type" value="Genomic_DNA"/>
</dbReference>
<protein>
    <recommendedName>
        <fullName evidence="2">ERCC4 domain-containing protein</fullName>
    </recommendedName>
</protein>
<keyword evidence="1" id="KW-0378">Hydrolase</keyword>
<dbReference type="Gene3D" id="3.40.50.10130">
    <property type="match status" value="1"/>
</dbReference>
<evidence type="ECO:0000313" key="3">
    <source>
        <dbReference type="EMBL" id="QHT85278.1"/>
    </source>
</evidence>
<dbReference type="AlphaFoldDB" id="A0A6C0HWW9"/>
<organism evidence="3">
    <name type="scientific">viral metagenome</name>
    <dbReference type="NCBI Taxonomy" id="1070528"/>
    <lineage>
        <taxon>unclassified sequences</taxon>
        <taxon>metagenomes</taxon>
        <taxon>organismal metagenomes</taxon>
    </lineage>
</organism>
<dbReference type="InterPro" id="IPR011335">
    <property type="entry name" value="Restrct_endonuc-II-like"/>
</dbReference>
<dbReference type="Pfam" id="PF02732">
    <property type="entry name" value="ERCC4"/>
    <property type="match status" value="1"/>
</dbReference>
<dbReference type="GO" id="GO:0048257">
    <property type="term" value="F:3'-flap endonuclease activity"/>
    <property type="evidence" value="ECO:0007669"/>
    <property type="project" value="TreeGrafter"/>
</dbReference>
<dbReference type="CDD" id="cd20074">
    <property type="entry name" value="XPF_nuclease_Mus81"/>
    <property type="match status" value="1"/>
</dbReference>
<dbReference type="GO" id="GO:0031573">
    <property type="term" value="P:mitotic intra-S DNA damage checkpoint signaling"/>
    <property type="evidence" value="ECO:0007669"/>
    <property type="project" value="TreeGrafter"/>
</dbReference>
<dbReference type="SUPFAM" id="SSF52980">
    <property type="entry name" value="Restriction endonuclease-like"/>
    <property type="match status" value="1"/>
</dbReference>
<evidence type="ECO:0000259" key="2">
    <source>
        <dbReference type="SMART" id="SM00891"/>
    </source>
</evidence>
<proteinExistence type="predicted"/>
<dbReference type="PANTHER" id="PTHR13451:SF0">
    <property type="entry name" value="CROSSOVER JUNCTION ENDONUCLEASE MUS81"/>
    <property type="match status" value="1"/>
</dbReference>
<name>A0A6C0HWW9_9ZZZZ</name>
<dbReference type="GO" id="GO:0000712">
    <property type="term" value="P:resolution of meiotic recombination intermediates"/>
    <property type="evidence" value="ECO:0007669"/>
    <property type="project" value="TreeGrafter"/>
</dbReference>
<dbReference type="GO" id="GO:0003677">
    <property type="term" value="F:DNA binding"/>
    <property type="evidence" value="ECO:0007669"/>
    <property type="project" value="InterPro"/>
</dbReference>
<dbReference type="InterPro" id="IPR047416">
    <property type="entry name" value="XPF_nuclease_Mus81"/>
</dbReference>
<dbReference type="GO" id="GO:0005634">
    <property type="term" value="C:nucleus"/>
    <property type="evidence" value="ECO:0007669"/>
    <property type="project" value="TreeGrafter"/>
</dbReference>
<dbReference type="GO" id="GO:0000727">
    <property type="term" value="P:double-strand break repair via break-induced replication"/>
    <property type="evidence" value="ECO:0007669"/>
    <property type="project" value="TreeGrafter"/>
</dbReference>
<evidence type="ECO:0000256" key="1">
    <source>
        <dbReference type="ARBA" id="ARBA00022801"/>
    </source>
</evidence>